<evidence type="ECO:0000313" key="2">
    <source>
        <dbReference type="Proteomes" id="UP000789396"/>
    </source>
</evidence>
<gene>
    <name evidence="1" type="ORF">RFULGI_LOCUS2033</name>
</gene>
<dbReference type="AlphaFoldDB" id="A0A9N8WMX9"/>
<comment type="caution">
    <text evidence="1">The sequence shown here is derived from an EMBL/GenBank/DDBJ whole genome shotgun (WGS) entry which is preliminary data.</text>
</comment>
<organism evidence="1 2">
    <name type="scientific">Racocetra fulgida</name>
    <dbReference type="NCBI Taxonomy" id="60492"/>
    <lineage>
        <taxon>Eukaryota</taxon>
        <taxon>Fungi</taxon>
        <taxon>Fungi incertae sedis</taxon>
        <taxon>Mucoromycota</taxon>
        <taxon>Glomeromycotina</taxon>
        <taxon>Glomeromycetes</taxon>
        <taxon>Diversisporales</taxon>
        <taxon>Gigasporaceae</taxon>
        <taxon>Racocetra</taxon>
    </lineage>
</organism>
<dbReference type="EMBL" id="CAJVPZ010001425">
    <property type="protein sequence ID" value="CAG8492137.1"/>
    <property type="molecule type" value="Genomic_DNA"/>
</dbReference>
<accession>A0A9N8WMX9</accession>
<sequence length="46" mass="5255">LTKNSKVLQKLKSSTKTQKSYLNSKVLPKLISLTEIKFLAEIQNSY</sequence>
<name>A0A9N8WMX9_9GLOM</name>
<reference evidence="1" key="1">
    <citation type="submission" date="2021-06" db="EMBL/GenBank/DDBJ databases">
        <authorList>
            <person name="Kallberg Y."/>
            <person name="Tangrot J."/>
            <person name="Rosling A."/>
        </authorList>
    </citation>
    <scope>NUCLEOTIDE SEQUENCE</scope>
    <source>
        <strain evidence="1">IN212</strain>
    </source>
</reference>
<protein>
    <submittedName>
        <fullName evidence="1">3056_t:CDS:1</fullName>
    </submittedName>
</protein>
<proteinExistence type="predicted"/>
<dbReference type="Proteomes" id="UP000789396">
    <property type="component" value="Unassembled WGS sequence"/>
</dbReference>
<evidence type="ECO:0000313" key="1">
    <source>
        <dbReference type="EMBL" id="CAG8492137.1"/>
    </source>
</evidence>
<feature type="non-terminal residue" evidence="1">
    <location>
        <position position="1"/>
    </location>
</feature>
<keyword evidence="2" id="KW-1185">Reference proteome</keyword>